<organism evidence="1 2">
    <name type="scientific">Zizania palustris</name>
    <name type="common">Northern wild rice</name>
    <dbReference type="NCBI Taxonomy" id="103762"/>
    <lineage>
        <taxon>Eukaryota</taxon>
        <taxon>Viridiplantae</taxon>
        <taxon>Streptophyta</taxon>
        <taxon>Embryophyta</taxon>
        <taxon>Tracheophyta</taxon>
        <taxon>Spermatophyta</taxon>
        <taxon>Magnoliopsida</taxon>
        <taxon>Liliopsida</taxon>
        <taxon>Poales</taxon>
        <taxon>Poaceae</taxon>
        <taxon>BOP clade</taxon>
        <taxon>Oryzoideae</taxon>
        <taxon>Oryzeae</taxon>
        <taxon>Zizaniinae</taxon>
        <taxon>Zizania</taxon>
    </lineage>
</organism>
<dbReference type="Proteomes" id="UP000729402">
    <property type="component" value="Unassembled WGS sequence"/>
</dbReference>
<name>A0A8J5VT50_ZIZPA</name>
<dbReference type="AlphaFoldDB" id="A0A8J5VT50"/>
<keyword evidence="2" id="KW-1185">Reference proteome</keyword>
<evidence type="ECO:0000313" key="2">
    <source>
        <dbReference type="Proteomes" id="UP000729402"/>
    </source>
</evidence>
<protein>
    <submittedName>
        <fullName evidence="1">Uncharacterized protein</fullName>
    </submittedName>
</protein>
<proteinExistence type="predicted"/>
<gene>
    <name evidence="1" type="ORF">GUJ93_ZPchr0002g23253</name>
</gene>
<reference evidence="1" key="1">
    <citation type="journal article" date="2021" name="bioRxiv">
        <title>Whole Genome Assembly and Annotation of Northern Wild Rice, Zizania palustris L., Supports a Whole Genome Duplication in the Zizania Genus.</title>
        <authorList>
            <person name="Haas M."/>
            <person name="Kono T."/>
            <person name="Macchietto M."/>
            <person name="Millas R."/>
            <person name="McGilp L."/>
            <person name="Shao M."/>
            <person name="Duquette J."/>
            <person name="Hirsch C.N."/>
            <person name="Kimball J."/>
        </authorList>
    </citation>
    <scope>NUCLEOTIDE SEQUENCE</scope>
    <source>
        <tissue evidence="1">Fresh leaf tissue</tissue>
    </source>
</reference>
<dbReference type="EMBL" id="JAAALK010000287">
    <property type="protein sequence ID" value="KAG8059223.1"/>
    <property type="molecule type" value="Genomic_DNA"/>
</dbReference>
<comment type="caution">
    <text evidence="1">The sequence shown here is derived from an EMBL/GenBank/DDBJ whole genome shotgun (WGS) entry which is preliminary data.</text>
</comment>
<sequence>MSPMPFARPPRLLLPVPLHHRLPVPPLRRLQLLASSSSSSSSFHYPPPRPIADHNVGSKLIGPSVILFESVLDAVNSRAIACLPPARHRSRAQSQTGHVRTYFTCGPAPTELVSHRPARRHVAHVDPASRRKGG</sequence>
<accession>A0A8J5VT50</accession>
<evidence type="ECO:0000313" key="1">
    <source>
        <dbReference type="EMBL" id="KAG8059223.1"/>
    </source>
</evidence>
<reference evidence="1" key="2">
    <citation type="submission" date="2021-02" db="EMBL/GenBank/DDBJ databases">
        <authorList>
            <person name="Kimball J.A."/>
            <person name="Haas M.W."/>
            <person name="Macchietto M."/>
            <person name="Kono T."/>
            <person name="Duquette J."/>
            <person name="Shao M."/>
        </authorList>
    </citation>
    <scope>NUCLEOTIDE SEQUENCE</scope>
    <source>
        <tissue evidence="1">Fresh leaf tissue</tissue>
    </source>
</reference>